<dbReference type="FunFam" id="2.10.25.10:FF:000255">
    <property type="entry name" value="Sushi, nidogen and EGF-like domains 1"/>
    <property type="match status" value="1"/>
</dbReference>
<dbReference type="InterPro" id="IPR050127">
    <property type="entry name" value="Serine_Proteases_S1"/>
</dbReference>
<evidence type="ECO:0000259" key="23">
    <source>
        <dbReference type="PROSITE" id="PS51091"/>
    </source>
</evidence>
<dbReference type="InterPro" id="IPR036943">
    <property type="entry name" value="FN_type2_sf"/>
</dbReference>
<dbReference type="PROSITE" id="PS01253">
    <property type="entry name" value="FN1_1"/>
    <property type="match status" value="1"/>
</dbReference>
<evidence type="ECO:0000259" key="22">
    <source>
        <dbReference type="PROSITE" id="PS50240"/>
    </source>
</evidence>
<dbReference type="PROSITE" id="PS00134">
    <property type="entry name" value="TRYPSIN_HIS"/>
    <property type="match status" value="1"/>
</dbReference>
<dbReference type="InterPro" id="IPR018056">
    <property type="entry name" value="Kringle_CS"/>
</dbReference>
<dbReference type="OrthoDB" id="9925451at2759"/>
<evidence type="ECO:0000256" key="3">
    <source>
        <dbReference type="ARBA" id="ARBA00022536"/>
    </source>
</evidence>
<dbReference type="PROSITE" id="PS00022">
    <property type="entry name" value="EGF_1"/>
    <property type="match status" value="2"/>
</dbReference>
<dbReference type="EMBL" id="KZ505942">
    <property type="protein sequence ID" value="PKU43003.1"/>
    <property type="molecule type" value="Genomic_DNA"/>
</dbReference>
<dbReference type="InterPro" id="IPR001254">
    <property type="entry name" value="Trypsin_dom"/>
</dbReference>
<keyword evidence="4 17" id="KW-0420">Kringle</keyword>
<dbReference type="PROSITE" id="PS51091">
    <property type="entry name" value="FN1_2"/>
    <property type="match status" value="1"/>
</dbReference>
<evidence type="ECO:0000313" key="25">
    <source>
        <dbReference type="EMBL" id="PKU43003.1"/>
    </source>
</evidence>
<dbReference type="Pfam" id="PF00039">
    <property type="entry name" value="fn1"/>
    <property type="match status" value="1"/>
</dbReference>
<dbReference type="CDD" id="cd00054">
    <property type="entry name" value="EGF_CA"/>
    <property type="match status" value="1"/>
</dbReference>
<feature type="disulfide bond" evidence="16">
    <location>
        <begin position="260"/>
        <end position="269"/>
    </location>
</feature>
<dbReference type="Pfam" id="PF00008">
    <property type="entry name" value="EGF"/>
    <property type="match status" value="1"/>
</dbReference>
<evidence type="ECO:0000256" key="19">
    <source>
        <dbReference type="RuleBase" id="RU363034"/>
    </source>
</evidence>
<dbReference type="PROSITE" id="PS50026">
    <property type="entry name" value="EGF_3"/>
    <property type="match status" value="2"/>
</dbReference>
<dbReference type="Pfam" id="PF00089">
    <property type="entry name" value="Trypsin"/>
    <property type="match status" value="1"/>
</dbReference>
<dbReference type="CDD" id="cd00062">
    <property type="entry name" value="FN2"/>
    <property type="match status" value="1"/>
</dbReference>
<feature type="domain" description="Kringle" evidence="21">
    <location>
        <begin position="357"/>
        <end position="439"/>
    </location>
</feature>
<dbReference type="PRINTS" id="PR00013">
    <property type="entry name" value="FNTYPEII"/>
</dbReference>
<dbReference type="FunFam" id="2.10.25.10:FF:000338">
    <property type="entry name" value="hepatocyte growth factor activator"/>
    <property type="match status" value="1"/>
</dbReference>
<dbReference type="PROSITE" id="PS00135">
    <property type="entry name" value="TRYPSIN_SER"/>
    <property type="match status" value="1"/>
</dbReference>
<feature type="domain" description="EGF-like" evidence="20">
    <location>
        <begin position="313"/>
        <end position="351"/>
    </location>
</feature>
<evidence type="ECO:0000256" key="7">
    <source>
        <dbReference type="ARBA" id="ARBA00022737"/>
    </source>
</evidence>
<evidence type="ECO:0000256" key="15">
    <source>
        <dbReference type="ARBA" id="ARBA00093658"/>
    </source>
</evidence>
<dbReference type="GO" id="GO:0005791">
    <property type="term" value="C:rough endoplasmic reticulum"/>
    <property type="evidence" value="ECO:0007669"/>
    <property type="project" value="TreeGrafter"/>
</dbReference>
<dbReference type="GO" id="GO:0007596">
    <property type="term" value="P:blood coagulation"/>
    <property type="evidence" value="ECO:0007669"/>
    <property type="project" value="TreeGrafter"/>
</dbReference>
<dbReference type="PROSITE" id="PS51092">
    <property type="entry name" value="FN2_2"/>
    <property type="match status" value="1"/>
</dbReference>
<dbReference type="Pfam" id="PF00051">
    <property type="entry name" value="Kringle"/>
    <property type="match status" value="1"/>
</dbReference>
<evidence type="ECO:0000256" key="6">
    <source>
        <dbReference type="ARBA" id="ARBA00022729"/>
    </source>
</evidence>
<keyword evidence="8 19" id="KW-0378">Hydrolase</keyword>
<dbReference type="GO" id="GO:0005615">
    <property type="term" value="C:extracellular space"/>
    <property type="evidence" value="ECO:0007669"/>
    <property type="project" value="TreeGrafter"/>
</dbReference>
<accession>A0A2I0UAH8</accession>
<dbReference type="SUPFAM" id="SSF50494">
    <property type="entry name" value="Trypsin-like serine proteases"/>
    <property type="match status" value="1"/>
</dbReference>
<evidence type="ECO:0000256" key="1">
    <source>
        <dbReference type="ARBA" id="ARBA00004613"/>
    </source>
</evidence>
<keyword evidence="7" id="KW-0677">Repeat</keyword>
<dbReference type="Gene3D" id="2.10.10.10">
    <property type="entry name" value="Fibronectin, type II, collagen-binding"/>
    <property type="match status" value="1"/>
</dbReference>
<evidence type="ECO:0000256" key="4">
    <source>
        <dbReference type="ARBA" id="ARBA00022572"/>
    </source>
</evidence>
<protein>
    <recommendedName>
        <fullName evidence="15">Serine protease HGFAC</fullName>
    </recommendedName>
</protein>
<dbReference type="PROSITE" id="PS50070">
    <property type="entry name" value="KRINGLE_2"/>
    <property type="match status" value="1"/>
</dbReference>
<sequence>MQTPGGIFSQLLKDFGEFPKAQLDKGHSPTAATQRDCKPEVSIAYTRSLSIYLRCKYICSRSLKLGGVTLICQFLLMCEQCTTPEEGRGGGGSLLAPVKTLASDMSDQIGVAPLPETAQPWKFPSARQNLRERRAKMKVSAPLALVLALTLSSDCERRHHKSGAGRGSKHGFTRSQVFTEDGNLCKFPFRYGGRFYYSCLSNLFSRKKWCSTTHNYDRDRRWGHCVLLPEDHSDHCANNPCQNGGTCSLAHGYRTYHCTCPEEFTGKDCQMKKCFDNSLYEFFDVGMSWSRVQQGAVEQCTCVNGQIECESVEYRSCVHDPCMNGGECKMITFSGKIVCDCKGNYAGRYCNIAPSHRCYVGNGTEYRGMAKTTISGHSCLPWHSDLLYEELHVDSVEKAVQLGLGPFSYCRNPDDDEKPWCYITKDDSLSWEYCDIPSCASRERRPPVPDNADSSAITRRPCGRRHKKRSFVRPRIVGGSSSLPGSHPWTAAIYIGESFCGGSLIQTCWVVSAAHCFANSPLKSTIRVVLGQHIFNKTTDVTQTFEIEKYVLHPQYSVFNPTEHDIALIKLKKNGQRCATKSQFVQPICLPESDTVFPDQFKCQISGWGHRHENLTGYSKVLQETLIPIIPEEKCRSPEIYGTEITENMFCAGYVDSKSDACQGDSGGPLACEKNDISYLYGVISWGDGCGRVNKPGVYTRVTNYINWINEKIAPRKAS</sequence>
<evidence type="ECO:0000256" key="8">
    <source>
        <dbReference type="ARBA" id="ARBA00022801"/>
    </source>
</evidence>
<dbReference type="PRINTS" id="PR00722">
    <property type="entry name" value="CHYMOTRYPSIN"/>
</dbReference>
<dbReference type="PROSITE" id="PS00021">
    <property type="entry name" value="KRINGLE_1"/>
    <property type="match status" value="1"/>
</dbReference>
<dbReference type="GO" id="GO:0004252">
    <property type="term" value="F:serine-type endopeptidase activity"/>
    <property type="evidence" value="ECO:0007669"/>
    <property type="project" value="InterPro"/>
</dbReference>
<dbReference type="Gene3D" id="2.10.25.10">
    <property type="entry name" value="Laminin"/>
    <property type="match status" value="2"/>
</dbReference>
<dbReference type="FunFam" id="2.10.10.10:FF:000007">
    <property type="entry name" value="hepatocyte growth factor activator"/>
    <property type="match status" value="1"/>
</dbReference>
<keyword evidence="26" id="KW-1185">Reference proteome</keyword>
<keyword evidence="12" id="KW-0325">Glycoprotein</keyword>
<dbReference type="Proteomes" id="UP000233556">
    <property type="component" value="Unassembled WGS sequence"/>
</dbReference>
<dbReference type="CDD" id="cd00108">
    <property type="entry name" value="KR"/>
    <property type="match status" value="1"/>
</dbReference>
<evidence type="ECO:0000256" key="18">
    <source>
        <dbReference type="PROSITE-ProRule" id="PRU00479"/>
    </source>
</evidence>
<keyword evidence="11 16" id="KW-1015">Disulfide bond</keyword>
<comment type="subunit">
    <text evidence="13">Heterodimer of a short chain and a long chain linked by a disulfide bond.</text>
</comment>
<feature type="domain" description="Fibronectin type-I" evidence="23">
    <location>
        <begin position="272"/>
        <end position="312"/>
    </location>
</feature>
<proteinExistence type="predicted"/>
<keyword evidence="9 19" id="KW-0720">Serine protease</keyword>
<evidence type="ECO:0000259" key="21">
    <source>
        <dbReference type="PROSITE" id="PS50070"/>
    </source>
</evidence>
<keyword evidence="5 19" id="KW-0645">Protease</keyword>
<dbReference type="SMART" id="SM00181">
    <property type="entry name" value="EGF"/>
    <property type="match status" value="2"/>
</dbReference>
<feature type="domain" description="Fibronectin type-II" evidence="24">
    <location>
        <begin position="180"/>
        <end position="227"/>
    </location>
</feature>
<dbReference type="PROSITE" id="PS50240">
    <property type="entry name" value="TRYPSIN_DOM"/>
    <property type="match status" value="1"/>
</dbReference>
<evidence type="ECO:0000256" key="5">
    <source>
        <dbReference type="ARBA" id="ARBA00022670"/>
    </source>
</evidence>
<evidence type="ECO:0000256" key="2">
    <source>
        <dbReference type="ARBA" id="ARBA00022525"/>
    </source>
</evidence>
<dbReference type="InterPro" id="IPR000562">
    <property type="entry name" value="FN_type2_dom"/>
</dbReference>
<evidence type="ECO:0000256" key="9">
    <source>
        <dbReference type="ARBA" id="ARBA00022825"/>
    </source>
</evidence>
<dbReference type="InterPro" id="IPR009003">
    <property type="entry name" value="Peptidase_S1_PA"/>
</dbReference>
<dbReference type="CDD" id="cd00190">
    <property type="entry name" value="Tryp_SPc"/>
    <property type="match status" value="1"/>
</dbReference>
<keyword evidence="6" id="KW-0732">Signal</keyword>
<dbReference type="Gene3D" id="2.40.10.10">
    <property type="entry name" value="Trypsin-like serine proteases"/>
    <property type="match status" value="1"/>
</dbReference>
<dbReference type="SMART" id="SM00058">
    <property type="entry name" value="FN1"/>
    <property type="match status" value="1"/>
</dbReference>
<dbReference type="FunFam" id="2.40.20.10:FF:000001">
    <property type="entry name" value="Urokinase-type plasminogen activator"/>
    <property type="match status" value="1"/>
</dbReference>
<dbReference type="Pfam" id="PF00040">
    <property type="entry name" value="fn2"/>
    <property type="match status" value="1"/>
</dbReference>
<dbReference type="InterPro" id="IPR038178">
    <property type="entry name" value="Kringle_sf"/>
</dbReference>
<dbReference type="FunFam" id="2.40.10.10:FF:000061">
    <property type="entry name" value="Hepatocyte growth factor activator"/>
    <property type="match status" value="1"/>
</dbReference>
<dbReference type="SMART" id="SM00020">
    <property type="entry name" value="Tryp_SPc"/>
    <property type="match status" value="1"/>
</dbReference>
<evidence type="ECO:0000256" key="14">
    <source>
        <dbReference type="ARBA" id="ARBA00093411"/>
    </source>
</evidence>
<feature type="domain" description="EGF-like" evidence="20">
    <location>
        <begin position="232"/>
        <end position="270"/>
    </location>
</feature>
<dbReference type="InterPro" id="IPR043504">
    <property type="entry name" value="Peptidase_S1_PA_chymotrypsin"/>
</dbReference>
<dbReference type="SUPFAM" id="SSF57603">
    <property type="entry name" value="FnI-like domain"/>
    <property type="match status" value="1"/>
</dbReference>
<dbReference type="InterPro" id="IPR018114">
    <property type="entry name" value="TRYPSIN_HIS"/>
</dbReference>
<feature type="domain" description="Peptidase S1" evidence="22">
    <location>
        <begin position="476"/>
        <end position="714"/>
    </location>
</feature>
<dbReference type="CDD" id="cd00061">
    <property type="entry name" value="FN1"/>
    <property type="match status" value="1"/>
</dbReference>
<keyword evidence="10" id="KW-0865">Zymogen</keyword>
<keyword evidence="3 16" id="KW-0245">EGF-like domain</keyword>
<dbReference type="PANTHER" id="PTHR24264:SF43">
    <property type="entry name" value="HEPATOCYTE GROWTH FACTOR ACTIVATOR"/>
    <property type="match status" value="1"/>
</dbReference>
<dbReference type="PANTHER" id="PTHR24264">
    <property type="entry name" value="TRYPSIN-RELATED"/>
    <property type="match status" value="1"/>
</dbReference>
<dbReference type="SMART" id="SM00059">
    <property type="entry name" value="FN2"/>
    <property type="match status" value="1"/>
</dbReference>
<dbReference type="InterPro" id="IPR013806">
    <property type="entry name" value="Kringle-like"/>
</dbReference>
<keyword evidence="2" id="KW-0964">Secreted</keyword>
<evidence type="ECO:0000313" key="26">
    <source>
        <dbReference type="Proteomes" id="UP000233556"/>
    </source>
</evidence>
<dbReference type="AlphaFoldDB" id="A0A2I0UAH8"/>
<feature type="disulfide bond" evidence="16">
    <location>
        <begin position="322"/>
        <end position="339"/>
    </location>
</feature>
<comment type="caution">
    <text evidence="18">Lacks conserved residue(s) required for the propagation of feature annotation.</text>
</comment>
<comment type="function">
    <text evidence="14">Serine protease that hydrolyzes the inactive zymogen hepatocyte growth factor (HGFsc) to an activated disulfide-linked heterodimer, then initiating hepatocyte growth factor receptor signaling pathway.</text>
</comment>
<dbReference type="Gene3D" id="2.40.20.10">
    <property type="entry name" value="Plasminogen Kringle 4"/>
    <property type="match status" value="1"/>
</dbReference>
<dbReference type="InterPro" id="IPR001314">
    <property type="entry name" value="Peptidase_S1A"/>
</dbReference>
<evidence type="ECO:0000256" key="10">
    <source>
        <dbReference type="ARBA" id="ARBA00023145"/>
    </source>
</evidence>
<name>A0A2I0UAH8_LIMLA</name>
<reference evidence="26" key="1">
    <citation type="submission" date="2017-11" db="EMBL/GenBank/DDBJ databases">
        <authorList>
            <person name="Lima N.C."/>
            <person name="Parody-Merino A.M."/>
            <person name="Battley P.F."/>
            <person name="Fidler A.E."/>
            <person name="Prosdocimi F."/>
        </authorList>
    </citation>
    <scope>NUCLEOTIDE SEQUENCE [LARGE SCALE GENOMIC DNA]</scope>
</reference>
<organism evidence="25 26">
    <name type="scientific">Limosa lapponica baueri</name>
    <dbReference type="NCBI Taxonomy" id="1758121"/>
    <lineage>
        <taxon>Eukaryota</taxon>
        <taxon>Metazoa</taxon>
        <taxon>Chordata</taxon>
        <taxon>Craniata</taxon>
        <taxon>Vertebrata</taxon>
        <taxon>Euteleostomi</taxon>
        <taxon>Archelosauria</taxon>
        <taxon>Archosauria</taxon>
        <taxon>Dinosauria</taxon>
        <taxon>Saurischia</taxon>
        <taxon>Theropoda</taxon>
        <taxon>Coelurosauria</taxon>
        <taxon>Aves</taxon>
        <taxon>Neognathae</taxon>
        <taxon>Neoaves</taxon>
        <taxon>Charadriiformes</taxon>
        <taxon>Scolopacidae</taxon>
        <taxon>Limosa</taxon>
    </lineage>
</organism>
<dbReference type="PRINTS" id="PR00018">
    <property type="entry name" value="KRINGLE"/>
</dbReference>
<evidence type="ECO:0000256" key="17">
    <source>
        <dbReference type="PROSITE-ProRule" id="PRU00121"/>
    </source>
</evidence>
<dbReference type="InterPro" id="IPR000083">
    <property type="entry name" value="Fibronectin_type1"/>
</dbReference>
<dbReference type="InterPro" id="IPR000742">
    <property type="entry name" value="EGF"/>
</dbReference>
<dbReference type="SUPFAM" id="SSF57440">
    <property type="entry name" value="Kringle-like"/>
    <property type="match status" value="2"/>
</dbReference>
<evidence type="ECO:0000256" key="12">
    <source>
        <dbReference type="ARBA" id="ARBA00023180"/>
    </source>
</evidence>
<feature type="disulfide bond" evidence="16">
    <location>
        <begin position="241"/>
        <end position="258"/>
    </location>
</feature>
<dbReference type="GO" id="GO:0031638">
    <property type="term" value="P:zymogen activation"/>
    <property type="evidence" value="ECO:0007669"/>
    <property type="project" value="TreeGrafter"/>
</dbReference>
<dbReference type="SMART" id="SM00130">
    <property type="entry name" value="KR"/>
    <property type="match status" value="1"/>
</dbReference>
<evidence type="ECO:0000256" key="13">
    <source>
        <dbReference type="ARBA" id="ARBA00064143"/>
    </source>
</evidence>
<evidence type="ECO:0000256" key="11">
    <source>
        <dbReference type="ARBA" id="ARBA00023157"/>
    </source>
</evidence>
<evidence type="ECO:0000259" key="24">
    <source>
        <dbReference type="PROSITE" id="PS51092"/>
    </source>
</evidence>
<dbReference type="InterPro" id="IPR033116">
    <property type="entry name" value="TRYPSIN_SER"/>
</dbReference>
<reference evidence="26" key="2">
    <citation type="submission" date="2017-12" db="EMBL/GenBank/DDBJ databases">
        <title>Genome sequence of the Bar-tailed Godwit (Limosa lapponica baueri).</title>
        <authorList>
            <person name="Lima N.C.B."/>
            <person name="Parody-Merino A.M."/>
            <person name="Battley P.F."/>
            <person name="Fidler A.E."/>
            <person name="Prosdocimi F."/>
        </authorList>
    </citation>
    <scope>NUCLEOTIDE SEQUENCE [LARGE SCALE GENOMIC DNA]</scope>
</reference>
<evidence type="ECO:0000256" key="16">
    <source>
        <dbReference type="PROSITE-ProRule" id="PRU00076"/>
    </source>
</evidence>
<dbReference type="SUPFAM" id="SSF57196">
    <property type="entry name" value="EGF/Laminin"/>
    <property type="match status" value="1"/>
</dbReference>
<feature type="disulfide bond" evidence="16">
    <location>
        <begin position="341"/>
        <end position="350"/>
    </location>
</feature>
<dbReference type="InterPro" id="IPR000001">
    <property type="entry name" value="Kringle"/>
</dbReference>
<comment type="subcellular location">
    <subcellularLocation>
        <location evidence="1">Secreted</location>
    </subcellularLocation>
</comment>
<gene>
    <name evidence="25" type="ORF">llap_6696</name>
</gene>
<evidence type="ECO:0000259" key="20">
    <source>
        <dbReference type="PROSITE" id="PS50026"/>
    </source>
</evidence>